<evidence type="ECO:0000256" key="3">
    <source>
        <dbReference type="ARBA" id="ARBA00009983"/>
    </source>
</evidence>
<evidence type="ECO:0000256" key="1">
    <source>
        <dbReference type="ARBA" id="ARBA00004651"/>
    </source>
</evidence>
<reference evidence="11 12" key="1">
    <citation type="submission" date="2023-07" db="EMBL/GenBank/DDBJ databases">
        <title>Genomic Encyclopedia of Type Strains, Phase IV (KMG-IV): sequencing the most valuable type-strain genomes for metagenomic binning, comparative biology and taxonomic classification.</title>
        <authorList>
            <person name="Goeker M."/>
        </authorList>
    </citation>
    <scope>NUCLEOTIDE SEQUENCE [LARGE SCALE GENOMIC DNA]</scope>
    <source>
        <strain evidence="11 12">DSM 23948</strain>
    </source>
</reference>
<dbReference type="SUPFAM" id="SSF53649">
    <property type="entry name" value="Alkaline phosphatase-like"/>
    <property type="match status" value="1"/>
</dbReference>
<feature type="transmembrane region" description="Helical" evidence="9">
    <location>
        <begin position="147"/>
        <end position="168"/>
    </location>
</feature>
<evidence type="ECO:0000256" key="5">
    <source>
        <dbReference type="ARBA" id="ARBA00022692"/>
    </source>
</evidence>
<evidence type="ECO:0000256" key="8">
    <source>
        <dbReference type="PIRNR" id="PIRNR005091"/>
    </source>
</evidence>
<evidence type="ECO:0000256" key="9">
    <source>
        <dbReference type="SAM" id="Phobius"/>
    </source>
</evidence>
<protein>
    <submittedName>
        <fullName evidence="11">Phosphoglycerol transferase MdoB-like AlkP superfamily enzyme</fullName>
    </submittedName>
</protein>
<organism evidence="11 12">
    <name type="scientific">Anoxybacillus andreesenii</name>
    <dbReference type="NCBI Taxonomy" id="1325932"/>
    <lineage>
        <taxon>Bacteria</taxon>
        <taxon>Bacillati</taxon>
        <taxon>Bacillota</taxon>
        <taxon>Bacilli</taxon>
        <taxon>Bacillales</taxon>
        <taxon>Anoxybacillaceae</taxon>
        <taxon>Anoxybacillus</taxon>
    </lineage>
</organism>
<dbReference type="InterPro" id="IPR017850">
    <property type="entry name" value="Alkaline_phosphatase_core_sf"/>
</dbReference>
<keyword evidence="4 8" id="KW-1003">Cell membrane</keyword>
<sequence length="623" mass="70702">MLKKLDLQSHWPFFVFLSLVLLKFLFVRGLLFENANIFKTIFVEIGYLLLFFGLVELLSSKKLKIILYIALNLIFTVLLLAVLIYHDYFGYIVTVHVFSQIGQVGTVKDSVLQLIKPVYFLIFVDFILLPIYFFMKKKSGAKTAERINLKLVLPIMILGVSLVGYQLFTQRDAKIANTVLAAEKQGILTYEILAVKDKAEAASTPLLTSEEKASLPEKIREIKGIEPIPAENLKLRGIAEGKNLIVIQAEAFQDFTINLKVDGKEITPFLNDLLQGSLYFPNVFQQIGPGNTSDAEFMFNTSLYPSAWTATSETFSDREIPSLPKLLKKEDYQTMTFHANDVTFWSRDKMYPALGFDKYYDIEFFGNEDVIGIGPSDEYVYEKALPELKKLHDSGQKFYAQIVTLSSHHPFKIPDDKKTLQLPAEFDGSIVGDYLKAISYTDAAIEKLVQSLKDEGLWEDTILVLYGDHFGLQPSGLKENDFDLLEGLVNHEYSFLDQFNIPFIVAVGGEKLGEVNEVVGSQLDIMPTVANMLGLSLDDYVHFGQDIVNYPDNLFGMRYYMPVGSFFNNKIVFKPAEGFADGEAFELQSRETLADFSQYEKDYERISELLNLSDEYMNSLPKR</sequence>
<keyword evidence="7 8" id="KW-0472">Membrane</keyword>
<feature type="transmembrane region" description="Helical" evidence="9">
    <location>
        <begin position="65"/>
        <end position="85"/>
    </location>
</feature>
<dbReference type="PANTHER" id="PTHR47371:SF3">
    <property type="entry name" value="PHOSPHOGLYCEROL TRANSFERASE I"/>
    <property type="match status" value="1"/>
</dbReference>
<dbReference type="RefSeq" id="WP_307148824.1">
    <property type="nucleotide sequence ID" value="NZ_JAUSTU010000002.1"/>
</dbReference>
<evidence type="ECO:0000256" key="7">
    <source>
        <dbReference type="ARBA" id="ARBA00023136"/>
    </source>
</evidence>
<dbReference type="CDD" id="cd16015">
    <property type="entry name" value="LTA_synthase"/>
    <property type="match status" value="1"/>
</dbReference>
<comment type="similarity">
    <text evidence="3 8">Belongs to the LTA synthase family.</text>
</comment>
<keyword evidence="12" id="KW-1185">Reference proteome</keyword>
<evidence type="ECO:0000313" key="11">
    <source>
        <dbReference type="EMBL" id="MDQ0154208.1"/>
    </source>
</evidence>
<proteinExistence type="inferred from homology"/>
<feature type="transmembrane region" description="Helical" evidence="9">
    <location>
        <begin position="37"/>
        <end position="58"/>
    </location>
</feature>
<evidence type="ECO:0000256" key="4">
    <source>
        <dbReference type="ARBA" id="ARBA00022475"/>
    </source>
</evidence>
<dbReference type="EMBL" id="JAUSTU010000002">
    <property type="protein sequence ID" value="MDQ0154208.1"/>
    <property type="molecule type" value="Genomic_DNA"/>
</dbReference>
<dbReference type="PIRSF" id="PIRSF005091">
    <property type="entry name" value="Mmb_sulf_HI1246"/>
    <property type="match status" value="1"/>
</dbReference>
<evidence type="ECO:0000256" key="6">
    <source>
        <dbReference type="ARBA" id="ARBA00022989"/>
    </source>
</evidence>
<name>A0ABT9UZU0_9BACL</name>
<accession>A0ABT9UZU0</accession>
<comment type="subcellular location">
    <subcellularLocation>
        <location evidence="1">Cell membrane</location>
        <topology evidence="1">Multi-pass membrane protein</topology>
    </subcellularLocation>
</comment>
<evidence type="ECO:0000259" key="10">
    <source>
        <dbReference type="Pfam" id="PF00884"/>
    </source>
</evidence>
<evidence type="ECO:0000256" key="2">
    <source>
        <dbReference type="ARBA" id="ARBA00004936"/>
    </source>
</evidence>
<dbReference type="InterPro" id="IPR000917">
    <property type="entry name" value="Sulfatase_N"/>
</dbReference>
<dbReference type="InterPro" id="IPR050448">
    <property type="entry name" value="OpgB/LTA_synthase_biosynth"/>
</dbReference>
<dbReference type="Proteomes" id="UP001231362">
    <property type="component" value="Unassembled WGS sequence"/>
</dbReference>
<dbReference type="InterPro" id="IPR012160">
    <property type="entry name" value="LtaS-like"/>
</dbReference>
<comment type="pathway">
    <text evidence="2">Cell wall biogenesis; lipoteichoic acid biosynthesis.</text>
</comment>
<keyword evidence="6 9" id="KW-1133">Transmembrane helix</keyword>
<dbReference type="Pfam" id="PF00884">
    <property type="entry name" value="Sulfatase"/>
    <property type="match status" value="1"/>
</dbReference>
<dbReference type="Gene3D" id="3.40.720.10">
    <property type="entry name" value="Alkaline Phosphatase, subunit A"/>
    <property type="match status" value="1"/>
</dbReference>
<evidence type="ECO:0000313" key="12">
    <source>
        <dbReference type="Proteomes" id="UP001231362"/>
    </source>
</evidence>
<dbReference type="PANTHER" id="PTHR47371">
    <property type="entry name" value="LIPOTEICHOIC ACID SYNTHASE"/>
    <property type="match status" value="1"/>
</dbReference>
<feature type="domain" description="Sulfatase N-terminal" evidence="10">
    <location>
        <begin position="242"/>
        <end position="534"/>
    </location>
</feature>
<feature type="transmembrane region" description="Helical" evidence="9">
    <location>
        <begin position="118"/>
        <end position="135"/>
    </location>
</feature>
<gene>
    <name evidence="11" type="ORF">J2S07_000512</name>
</gene>
<keyword evidence="5 9" id="KW-0812">Transmembrane</keyword>
<dbReference type="Gene3D" id="3.30.1120.170">
    <property type="match status" value="1"/>
</dbReference>
<comment type="caution">
    <text evidence="11">The sequence shown here is derived from an EMBL/GenBank/DDBJ whole genome shotgun (WGS) entry which is preliminary data.</text>
</comment>
<feature type="transmembrane region" description="Helical" evidence="9">
    <location>
        <begin position="12"/>
        <end position="31"/>
    </location>
</feature>